<dbReference type="AlphaFoldDB" id="A0A2T0PS63"/>
<sequence length="353" mass="37036">MKVMTFAKLAAGIAVAGLTLGLAAPASADPVPATDYRLLAGSGSDTTQDVSNGLAELIDGGDTLASWNARDPQTQEVGGLITTKNPATHPQCEDIVRPNGSSQGRDALIESIDNDGVREGCFDFARSSSGATFDPAGDLAYVPAAVDAVTFAVHEDSFLPRNLTETQLRGIYQCTITSILGEPVTPVIPQAGSGTRQFWLSRVGIAEGDLDLYPCIQDRGDQEHDGAALQTTSDIVPFSIAQYIAQGNNLPGVPDRRGPAELGSVGGQAPVVSGVLNENFPITRPVYYIVPSAAVDNPADPDYQLINDVFVSNGDTAEICAPAAEAVVQQYGFLVHDECGDAETYRAFPNVLP</sequence>
<dbReference type="EMBL" id="PVZC01000014">
    <property type="protein sequence ID" value="PRX91742.1"/>
    <property type="molecule type" value="Genomic_DNA"/>
</dbReference>
<protein>
    <submittedName>
        <fullName evidence="3">ABC-type phosphate transport system substrate-binding protein</fullName>
    </submittedName>
</protein>
<dbReference type="Proteomes" id="UP000237846">
    <property type="component" value="Unassembled WGS sequence"/>
</dbReference>
<feature type="signal peptide" evidence="1">
    <location>
        <begin position="1"/>
        <end position="28"/>
    </location>
</feature>
<name>A0A2T0PS63_9ACTN</name>
<dbReference type="Pfam" id="PF12849">
    <property type="entry name" value="PBP_like_2"/>
    <property type="match status" value="1"/>
</dbReference>
<comment type="caution">
    <text evidence="3">The sequence shown here is derived from an EMBL/GenBank/DDBJ whole genome shotgun (WGS) entry which is preliminary data.</text>
</comment>
<organism evidence="3 4">
    <name type="scientific">Allonocardiopsis opalescens</name>
    <dbReference type="NCBI Taxonomy" id="1144618"/>
    <lineage>
        <taxon>Bacteria</taxon>
        <taxon>Bacillati</taxon>
        <taxon>Actinomycetota</taxon>
        <taxon>Actinomycetes</taxon>
        <taxon>Streptosporangiales</taxon>
        <taxon>Allonocardiopsis</taxon>
    </lineage>
</organism>
<gene>
    <name evidence="3" type="ORF">CLV72_11424</name>
</gene>
<accession>A0A2T0PS63</accession>
<evidence type="ECO:0000313" key="4">
    <source>
        <dbReference type="Proteomes" id="UP000237846"/>
    </source>
</evidence>
<dbReference type="InterPro" id="IPR024370">
    <property type="entry name" value="PBP_domain"/>
</dbReference>
<keyword evidence="4" id="KW-1185">Reference proteome</keyword>
<dbReference type="OrthoDB" id="3636760at2"/>
<dbReference type="Gene3D" id="3.40.190.10">
    <property type="entry name" value="Periplasmic binding protein-like II"/>
    <property type="match status" value="2"/>
</dbReference>
<feature type="domain" description="PBP" evidence="2">
    <location>
        <begin position="96"/>
        <end position="294"/>
    </location>
</feature>
<evidence type="ECO:0000313" key="3">
    <source>
        <dbReference type="EMBL" id="PRX91742.1"/>
    </source>
</evidence>
<proteinExistence type="predicted"/>
<feature type="chain" id="PRO_5015444272" evidence="1">
    <location>
        <begin position="29"/>
        <end position="353"/>
    </location>
</feature>
<evidence type="ECO:0000259" key="2">
    <source>
        <dbReference type="Pfam" id="PF12849"/>
    </source>
</evidence>
<keyword evidence="1" id="KW-0732">Signal</keyword>
<dbReference type="SUPFAM" id="SSF53850">
    <property type="entry name" value="Periplasmic binding protein-like II"/>
    <property type="match status" value="1"/>
</dbReference>
<evidence type="ECO:0000256" key="1">
    <source>
        <dbReference type="SAM" id="SignalP"/>
    </source>
</evidence>
<reference evidence="3 4" key="1">
    <citation type="submission" date="2018-03" db="EMBL/GenBank/DDBJ databases">
        <title>Genomic Encyclopedia of Archaeal and Bacterial Type Strains, Phase II (KMG-II): from individual species to whole genera.</title>
        <authorList>
            <person name="Goeker M."/>
        </authorList>
    </citation>
    <scope>NUCLEOTIDE SEQUENCE [LARGE SCALE GENOMIC DNA]</scope>
    <source>
        <strain evidence="3 4">DSM 45601</strain>
    </source>
</reference>